<protein>
    <submittedName>
        <fullName evidence="1">Uncharacterized protein</fullName>
    </submittedName>
</protein>
<keyword evidence="2" id="KW-1185">Reference proteome</keyword>
<dbReference type="RefSeq" id="WP_260792890.1">
    <property type="nucleotide sequence ID" value="NZ_CP093313.1"/>
</dbReference>
<evidence type="ECO:0000313" key="2">
    <source>
        <dbReference type="Proteomes" id="UP001059380"/>
    </source>
</evidence>
<organism evidence="1 2">
    <name type="scientific">Occallatibacter riparius</name>
    <dbReference type="NCBI Taxonomy" id="1002689"/>
    <lineage>
        <taxon>Bacteria</taxon>
        <taxon>Pseudomonadati</taxon>
        <taxon>Acidobacteriota</taxon>
        <taxon>Terriglobia</taxon>
        <taxon>Terriglobales</taxon>
        <taxon>Acidobacteriaceae</taxon>
        <taxon>Occallatibacter</taxon>
    </lineage>
</organism>
<reference evidence="1" key="1">
    <citation type="submission" date="2021-04" db="EMBL/GenBank/DDBJ databases">
        <title>Phylogenetic analysis of Acidobacteriaceae.</title>
        <authorList>
            <person name="Qiu L."/>
            <person name="Zhang Q."/>
        </authorList>
    </citation>
    <scope>NUCLEOTIDE SEQUENCE</scope>
    <source>
        <strain evidence="1">DSM 25168</strain>
    </source>
</reference>
<dbReference type="EMBL" id="CP093313">
    <property type="protein sequence ID" value="UWZ83555.1"/>
    <property type="molecule type" value="Genomic_DNA"/>
</dbReference>
<evidence type="ECO:0000313" key="1">
    <source>
        <dbReference type="EMBL" id="UWZ83555.1"/>
    </source>
</evidence>
<accession>A0A9J7BLM5</accession>
<sequence length="98" mass="10591">MATLSILLGDGFRDDDVLVKIEGRDVARKSHATTDLRTSSAGYVEVSLSQAAQLTIEVPRQGLTGVVDVDVEVNPFLAVSIESGALVFRKSDKPFRLM</sequence>
<dbReference type="KEGG" id="orp:MOP44_23680"/>
<gene>
    <name evidence="1" type="ORF">MOP44_23680</name>
</gene>
<name>A0A9J7BLM5_9BACT</name>
<dbReference type="AlphaFoldDB" id="A0A9J7BLM5"/>
<dbReference type="Proteomes" id="UP001059380">
    <property type="component" value="Chromosome"/>
</dbReference>
<proteinExistence type="predicted"/>